<evidence type="ECO:0000259" key="1">
    <source>
        <dbReference type="Pfam" id="PF00270"/>
    </source>
</evidence>
<proteinExistence type="predicted"/>
<evidence type="ECO:0000313" key="3">
    <source>
        <dbReference type="Proteomes" id="UP001586593"/>
    </source>
</evidence>
<feature type="domain" description="DEAD/DEAH-box helicase" evidence="1">
    <location>
        <begin position="174"/>
        <end position="237"/>
    </location>
</feature>
<protein>
    <recommendedName>
        <fullName evidence="1">DEAD/DEAH-box helicase domain-containing protein</fullName>
    </recommendedName>
</protein>
<sequence>MEWFREGMWTSDRVRRVMQRYSAQYSGQELNISAWRQMAIGMSNRYFNKAFGIDEAEEEEDSKGQLFDSIHDLQAGHGSHIAGLVYARLVGQGELGTMRSWEAFCRVSMQWHRFFGFGAEDWTELWGTTRKRGWAEFDEEREEMRRRRFGRLHRIDMRGQLKQMMGPGAEFRGMQEAVIRAVARGAWLIVQVTPTGGGKSLTFMLLAYCTLDGVTVVITPLVSLEDDMAGRCSKMGIDAYVWQGRGV</sequence>
<organism evidence="2 3">
    <name type="scientific">Phialemonium thermophilum</name>
    <dbReference type="NCBI Taxonomy" id="223376"/>
    <lineage>
        <taxon>Eukaryota</taxon>
        <taxon>Fungi</taxon>
        <taxon>Dikarya</taxon>
        <taxon>Ascomycota</taxon>
        <taxon>Pezizomycotina</taxon>
        <taxon>Sordariomycetes</taxon>
        <taxon>Sordariomycetidae</taxon>
        <taxon>Cephalothecales</taxon>
        <taxon>Cephalothecaceae</taxon>
        <taxon>Phialemonium</taxon>
    </lineage>
</organism>
<comment type="caution">
    <text evidence="2">The sequence shown here is derived from an EMBL/GenBank/DDBJ whole genome shotgun (WGS) entry which is preliminary data.</text>
</comment>
<dbReference type="Pfam" id="PF00270">
    <property type="entry name" value="DEAD"/>
    <property type="match status" value="1"/>
</dbReference>
<dbReference type="SUPFAM" id="SSF52540">
    <property type="entry name" value="P-loop containing nucleoside triphosphate hydrolases"/>
    <property type="match status" value="1"/>
</dbReference>
<dbReference type="Proteomes" id="UP001586593">
    <property type="component" value="Unassembled WGS sequence"/>
</dbReference>
<dbReference type="EMBL" id="JAZHXJ010001691">
    <property type="protein sequence ID" value="KAL1844470.1"/>
    <property type="molecule type" value="Genomic_DNA"/>
</dbReference>
<dbReference type="Gene3D" id="3.40.50.300">
    <property type="entry name" value="P-loop containing nucleotide triphosphate hydrolases"/>
    <property type="match status" value="1"/>
</dbReference>
<dbReference type="InterPro" id="IPR011545">
    <property type="entry name" value="DEAD/DEAH_box_helicase_dom"/>
</dbReference>
<evidence type="ECO:0000313" key="2">
    <source>
        <dbReference type="EMBL" id="KAL1844470.1"/>
    </source>
</evidence>
<reference evidence="2 3" key="1">
    <citation type="journal article" date="2024" name="Commun. Biol.">
        <title>Comparative genomic analysis of thermophilic fungi reveals convergent evolutionary adaptations and gene losses.</title>
        <authorList>
            <person name="Steindorff A.S."/>
            <person name="Aguilar-Pontes M.V."/>
            <person name="Robinson A.J."/>
            <person name="Andreopoulos B."/>
            <person name="LaButti K."/>
            <person name="Kuo A."/>
            <person name="Mondo S."/>
            <person name="Riley R."/>
            <person name="Otillar R."/>
            <person name="Haridas S."/>
            <person name="Lipzen A."/>
            <person name="Grimwood J."/>
            <person name="Schmutz J."/>
            <person name="Clum A."/>
            <person name="Reid I.D."/>
            <person name="Moisan M.C."/>
            <person name="Butler G."/>
            <person name="Nguyen T.T.M."/>
            <person name="Dewar K."/>
            <person name="Conant G."/>
            <person name="Drula E."/>
            <person name="Henrissat B."/>
            <person name="Hansel C."/>
            <person name="Singer S."/>
            <person name="Hutchinson M.I."/>
            <person name="de Vries R.P."/>
            <person name="Natvig D.O."/>
            <person name="Powell A.J."/>
            <person name="Tsang A."/>
            <person name="Grigoriev I.V."/>
        </authorList>
    </citation>
    <scope>NUCLEOTIDE SEQUENCE [LARGE SCALE GENOMIC DNA]</scope>
    <source>
        <strain evidence="2 3">ATCC 24622</strain>
    </source>
</reference>
<gene>
    <name evidence="2" type="ORF">VTK73DRAFT_2461</name>
</gene>
<accession>A0ABR3VS36</accession>
<dbReference type="InterPro" id="IPR027417">
    <property type="entry name" value="P-loop_NTPase"/>
</dbReference>
<keyword evidence="3" id="KW-1185">Reference proteome</keyword>
<name>A0ABR3VS36_9PEZI</name>